<dbReference type="AlphaFoldDB" id="A0A7V8VCL0"/>
<accession>A0A7V8VCL0</accession>
<protein>
    <submittedName>
        <fullName evidence="3">Fasciclin domain-containing protein</fullName>
    </submittedName>
</protein>
<feature type="chain" id="PRO_5030952285" evidence="1">
    <location>
        <begin position="24"/>
        <end position="157"/>
    </location>
</feature>
<dbReference type="SMART" id="SM00554">
    <property type="entry name" value="FAS1"/>
    <property type="match status" value="1"/>
</dbReference>
<proteinExistence type="predicted"/>
<dbReference type="InterPro" id="IPR050904">
    <property type="entry name" value="Adhesion/Biosynth-related"/>
</dbReference>
<keyword evidence="4" id="KW-1185">Reference proteome</keyword>
<comment type="caution">
    <text evidence="3">The sequence shown here is derived from an EMBL/GenBank/DDBJ whole genome shotgun (WGS) entry which is preliminary data.</text>
</comment>
<evidence type="ECO:0000259" key="2">
    <source>
        <dbReference type="PROSITE" id="PS50213"/>
    </source>
</evidence>
<feature type="domain" description="FAS1" evidence="2">
    <location>
        <begin position="27"/>
        <end position="154"/>
    </location>
</feature>
<dbReference type="Gene3D" id="2.30.180.10">
    <property type="entry name" value="FAS1 domain"/>
    <property type="match status" value="1"/>
</dbReference>
<dbReference type="InterPro" id="IPR000782">
    <property type="entry name" value="FAS1_domain"/>
</dbReference>
<name>A0A7V8VCL0_9BACT</name>
<evidence type="ECO:0000313" key="3">
    <source>
        <dbReference type="EMBL" id="MBA2225554.1"/>
    </source>
</evidence>
<evidence type="ECO:0000256" key="1">
    <source>
        <dbReference type="SAM" id="SignalP"/>
    </source>
</evidence>
<dbReference type="SUPFAM" id="SSF82153">
    <property type="entry name" value="FAS1 domain"/>
    <property type="match status" value="1"/>
</dbReference>
<dbReference type="GO" id="GO:0005615">
    <property type="term" value="C:extracellular space"/>
    <property type="evidence" value="ECO:0007669"/>
    <property type="project" value="TreeGrafter"/>
</dbReference>
<dbReference type="PANTHER" id="PTHR10900:SF77">
    <property type="entry name" value="FI19380P1"/>
    <property type="match status" value="1"/>
</dbReference>
<sequence>MRALCAVAAAAIAGWGFVPTVWADDKPATVADIVASSQNHTILLTAVKEAGLVDTLKGKGPFTVFAPTDDAFKALGEDTIKKVLADKDLLKKILLAHVIVGKEAKAADVLKLDGQEVNGFKIDTKSGVKIGEAKVIKADLLAGNGVVHVIDKVLLPK</sequence>
<keyword evidence="1" id="KW-0732">Signal</keyword>
<dbReference type="PANTHER" id="PTHR10900">
    <property type="entry name" value="PERIOSTIN-RELATED"/>
    <property type="match status" value="1"/>
</dbReference>
<dbReference type="InterPro" id="IPR036378">
    <property type="entry name" value="FAS1_dom_sf"/>
</dbReference>
<dbReference type="FunFam" id="2.30.180.10:FF:000032">
    <property type="entry name" value="Fasciclin domain-containing protein, putative"/>
    <property type="match status" value="1"/>
</dbReference>
<organism evidence="3 4">
    <name type="scientific">Thermogemmata fonticola</name>
    <dbReference type="NCBI Taxonomy" id="2755323"/>
    <lineage>
        <taxon>Bacteria</taxon>
        <taxon>Pseudomonadati</taxon>
        <taxon>Planctomycetota</taxon>
        <taxon>Planctomycetia</taxon>
        <taxon>Gemmatales</taxon>
        <taxon>Gemmataceae</taxon>
        <taxon>Thermogemmata</taxon>
    </lineage>
</organism>
<gene>
    <name evidence="3" type="ORF">H0921_05180</name>
</gene>
<evidence type="ECO:0000313" key="4">
    <source>
        <dbReference type="Proteomes" id="UP000542342"/>
    </source>
</evidence>
<dbReference type="Proteomes" id="UP000542342">
    <property type="component" value="Unassembled WGS sequence"/>
</dbReference>
<dbReference type="PROSITE" id="PS50213">
    <property type="entry name" value="FAS1"/>
    <property type="match status" value="1"/>
</dbReference>
<dbReference type="EMBL" id="JACEFB010000002">
    <property type="protein sequence ID" value="MBA2225554.1"/>
    <property type="molecule type" value="Genomic_DNA"/>
</dbReference>
<dbReference type="RefSeq" id="WP_194536970.1">
    <property type="nucleotide sequence ID" value="NZ_JACEFB010000002.1"/>
</dbReference>
<feature type="signal peptide" evidence="1">
    <location>
        <begin position="1"/>
        <end position="23"/>
    </location>
</feature>
<dbReference type="Pfam" id="PF02469">
    <property type="entry name" value="Fasciclin"/>
    <property type="match status" value="1"/>
</dbReference>
<reference evidence="3 4" key="1">
    <citation type="submission" date="2020-07" db="EMBL/GenBank/DDBJ databases">
        <title>Thermogemmata thermophila gen. nov., sp. nov., a novel moderate thermophilic planctomycete from a Kamchatka hot spring.</title>
        <authorList>
            <person name="Elcheninov A.G."/>
            <person name="Podosokorskaya O.A."/>
            <person name="Kovaleva O.L."/>
            <person name="Novikov A."/>
            <person name="Bonch-Osmolovskaya E.A."/>
            <person name="Toshchakov S.V."/>
            <person name="Kublanov I.V."/>
        </authorList>
    </citation>
    <scope>NUCLEOTIDE SEQUENCE [LARGE SCALE GENOMIC DNA]</scope>
    <source>
        <strain evidence="3 4">2918</strain>
    </source>
</reference>